<sequence length="447" mass="47888">MRTLLRSLLTERNWQYPAFRSHFEQAAKELAGIEGHPPLGMLSVSESTFERWCSGKVRPQPDARRVLQHLFGYSAEELMVETRVSSGSDIVSPCGGSAGGRVPGDAAHQEMGRLASMAANRALQWAMTAESNRIGSETMDHVQSVVRAIAEQYPRVPLSTILDDLIDIQDLTFRLLESGRAKPAQARDLHLYAAIASGMLAKASHDLGDPQSAMRQARAAYVCADQADHAAMRGWVRGLQSLIAYWAGRPQDARHYAESGASLAPDAGTVGLWLASLRARALAVLGEAEAVMTAIQHSADAREAVTTDALDEMGGILTFPNERQLYYMAEAEVLLPGSTPTAERRTEAAVAAYRAAAPQNWAFGDEAGARTNLALARIQAGNPDGAAEALDPVLNLAANQRIAGILASALRVHRALGAPAYATAASARDLRARIETLASTPARALPR</sequence>
<evidence type="ECO:0008006" key="3">
    <source>
        <dbReference type="Google" id="ProtNLM"/>
    </source>
</evidence>
<gene>
    <name evidence="1" type="ORF">RM780_02690</name>
</gene>
<keyword evidence="2" id="KW-1185">Reference proteome</keyword>
<dbReference type="RefSeq" id="WP_311628785.1">
    <property type="nucleotide sequence ID" value="NZ_JAVREN010000003.1"/>
</dbReference>
<accession>A0ABU2L2T2</accession>
<proteinExistence type="predicted"/>
<organism evidence="1 2">
    <name type="scientific">Streptomyces boetiae</name>
    <dbReference type="NCBI Taxonomy" id="3075541"/>
    <lineage>
        <taxon>Bacteria</taxon>
        <taxon>Bacillati</taxon>
        <taxon>Actinomycetota</taxon>
        <taxon>Actinomycetes</taxon>
        <taxon>Kitasatosporales</taxon>
        <taxon>Streptomycetaceae</taxon>
        <taxon>Streptomyces</taxon>
    </lineage>
</organism>
<dbReference type="EMBL" id="JAVREN010000003">
    <property type="protein sequence ID" value="MDT0305870.1"/>
    <property type="molecule type" value="Genomic_DNA"/>
</dbReference>
<reference evidence="2" key="1">
    <citation type="submission" date="2023-07" db="EMBL/GenBank/DDBJ databases">
        <title>30 novel species of actinomycetes from the DSMZ collection.</title>
        <authorList>
            <person name="Nouioui I."/>
        </authorList>
    </citation>
    <scope>NUCLEOTIDE SEQUENCE [LARGE SCALE GENOMIC DNA]</scope>
    <source>
        <strain evidence="2">DSM 44917</strain>
    </source>
</reference>
<name>A0ABU2L2T2_9ACTN</name>
<evidence type="ECO:0000313" key="1">
    <source>
        <dbReference type="EMBL" id="MDT0305870.1"/>
    </source>
</evidence>
<dbReference type="Proteomes" id="UP001183388">
    <property type="component" value="Unassembled WGS sequence"/>
</dbReference>
<evidence type="ECO:0000313" key="2">
    <source>
        <dbReference type="Proteomes" id="UP001183388"/>
    </source>
</evidence>
<protein>
    <recommendedName>
        <fullName evidence="3">XRE family transcriptional regulator</fullName>
    </recommendedName>
</protein>
<comment type="caution">
    <text evidence="1">The sequence shown here is derived from an EMBL/GenBank/DDBJ whole genome shotgun (WGS) entry which is preliminary data.</text>
</comment>